<gene>
    <name evidence="3" type="ORF">SAMN05421732_101138</name>
</gene>
<dbReference type="RefSeq" id="WP_092818230.1">
    <property type="nucleotide sequence ID" value="NZ_BAABKJ010000007.1"/>
</dbReference>
<feature type="compositionally biased region" description="Polar residues" evidence="1">
    <location>
        <begin position="1"/>
        <end position="11"/>
    </location>
</feature>
<feature type="region of interest" description="Disordered" evidence="1">
    <location>
        <begin position="1"/>
        <end position="28"/>
    </location>
</feature>
<evidence type="ECO:0000256" key="2">
    <source>
        <dbReference type="SAM" id="Phobius"/>
    </source>
</evidence>
<name>A0A1G6GNV9_9GAMM</name>
<reference evidence="4" key="1">
    <citation type="submission" date="2016-09" db="EMBL/GenBank/DDBJ databases">
        <authorList>
            <person name="Varghese N."/>
            <person name="Submissions S."/>
        </authorList>
    </citation>
    <scope>NUCLEOTIDE SEQUENCE [LARGE SCALE GENOMIC DNA]</scope>
    <source>
        <strain evidence="4">ANC 4667</strain>
    </source>
</reference>
<dbReference type="OrthoDB" id="6713579at2"/>
<dbReference type="AlphaFoldDB" id="A0A1G6GNV9"/>
<dbReference type="Proteomes" id="UP000243468">
    <property type="component" value="Unassembled WGS sequence"/>
</dbReference>
<dbReference type="EMBL" id="FMYO01000001">
    <property type="protein sequence ID" value="SDB83435.1"/>
    <property type="molecule type" value="Genomic_DNA"/>
</dbReference>
<keyword evidence="2" id="KW-0472">Membrane</keyword>
<evidence type="ECO:0000256" key="1">
    <source>
        <dbReference type="SAM" id="MobiDB-lite"/>
    </source>
</evidence>
<keyword evidence="2" id="KW-0812">Transmembrane</keyword>
<dbReference type="STRING" id="1226327.SAMN05421732_101138"/>
<feature type="transmembrane region" description="Helical" evidence="2">
    <location>
        <begin position="44"/>
        <end position="65"/>
    </location>
</feature>
<keyword evidence="2" id="KW-1133">Transmembrane helix</keyword>
<protein>
    <submittedName>
        <fullName evidence="3">Uncharacterized protein</fullName>
    </submittedName>
</protein>
<proteinExistence type="predicted"/>
<organism evidence="3 4">
    <name type="scientific">Acinetobacter kookii</name>
    <dbReference type="NCBI Taxonomy" id="1226327"/>
    <lineage>
        <taxon>Bacteria</taxon>
        <taxon>Pseudomonadati</taxon>
        <taxon>Pseudomonadota</taxon>
        <taxon>Gammaproteobacteria</taxon>
        <taxon>Moraxellales</taxon>
        <taxon>Moraxellaceae</taxon>
        <taxon>Acinetobacter</taxon>
    </lineage>
</organism>
<accession>A0A1G6GNV9</accession>
<keyword evidence="4" id="KW-1185">Reference proteome</keyword>
<sequence length="88" mass="9969">MNQTPSHSQTPEFGHIPQTGILYQQPPSSEQIARANRWNKFKAFMRDAIAVVVFSSPILATPFMVRSCSDDVDRQTLQAVKFQMEVSK</sequence>
<evidence type="ECO:0000313" key="4">
    <source>
        <dbReference type="Proteomes" id="UP000243468"/>
    </source>
</evidence>
<evidence type="ECO:0000313" key="3">
    <source>
        <dbReference type="EMBL" id="SDB83435.1"/>
    </source>
</evidence>